<comment type="pathway">
    <text evidence="2 10">Glycan metabolism; cellulose degradation.</text>
</comment>
<dbReference type="Pfam" id="PF07691">
    <property type="entry name" value="PA14"/>
    <property type="match status" value="1"/>
</dbReference>
<dbReference type="EC" id="3.2.1.21" evidence="10"/>
<evidence type="ECO:0000313" key="15">
    <source>
        <dbReference type="Proteomes" id="UP001243330"/>
    </source>
</evidence>
<dbReference type="InterPro" id="IPR050288">
    <property type="entry name" value="Cellulose_deg_GH3"/>
</dbReference>
<dbReference type="InterPro" id="IPR002772">
    <property type="entry name" value="Glyco_hydro_3_C"/>
</dbReference>
<keyword evidence="4 10" id="KW-0378">Hydrolase</keyword>
<evidence type="ECO:0000256" key="4">
    <source>
        <dbReference type="ARBA" id="ARBA00022801"/>
    </source>
</evidence>
<keyword evidence="15" id="KW-1185">Reference proteome</keyword>
<dbReference type="CDD" id="cd00067">
    <property type="entry name" value="GAL4"/>
    <property type="match status" value="1"/>
</dbReference>
<dbReference type="SUPFAM" id="SSF52279">
    <property type="entry name" value="Beta-D-glucan exohydrolase, C-terminal domain"/>
    <property type="match status" value="1"/>
</dbReference>
<keyword evidence="9 10" id="KW-0624">Polysaccharide degradation</keyword>
<dbReference type="GO" id="GO:0008270">
    <property type="term" value="F:zinc ion binding"/>
    <property type="evidence" value="ECO:0007669"/>
    <property type="project" value="InterPro"/>
</dbReference>
<evidence type="ECO:0000256" key="2">
    <source>
        <dbReference type="ARBA" id="ARBA00004987"/>
    </source>
</evidence>
<protein>
    <recommendedName>
        <fullName evidence="10">beta-glucosidase</fullName>
        <ecNumber evidence="10">3.2.1.21</ecNumber>
    </recommendedName>
</protein>
<dbReference type="Pfam" id="PF11951">
    <property type="entry name" value="Fungal_trans_2"/>
    <property type="match status" value="1"/>
</dbReference>
<dbReference type="Pfam" id="PF00172">
    <property type="entry name" value="Zn_clus"/>
    <property type="match status" value="1"/>
</dbReference>
<name>A0AAD9A972_9PEZI</name>
<dbReference type="SMART" id="SM01217">
    <property type="entry name" value="Fn3_like"/>
    <property type="match status" value="1"/>
</dbReference>
<feature type="region of interest" description="Disordered" evidence="11">
    <location>
        <begin position="105"/>
        <end position="138"/>
    </location>
</feature>
<dbReference type="PROSITE" id="PS00463">
    <property type="entry name" value="ZN2_CY6_FUNGAL_1"/>
    <property type="match status" value="1"/>
</dbReference>
<feature type="compositionally biased region" description="Polar residues" evidence="11">
    <location>
        <begin position="123"/>
        <end position="132"/>
    </location>
</feature>
<dbReference type="Gene3D" id="2.60.40.10">
    <property type="entry name" value="Immunoglobulins"/>
    <property type="match status" value="1"/>
</dbReference>
<evidence type="ECO:0000256" key="1">
    <source>
        <dbReference type="ARBA" id="ARBA00000448"/>
    </source>
</evidence>
<evidence type="ECO:0000313" key="14">
    <source>
        <dbReference type="EMBL" id="KAK1841279.1"/>
    </source>
</evidence>
<dbReference type="InterPro" id="IPR021858">
    <property type="entry name" value="Fun_TF"/>
</dbReference>
<evidence type="ECO:0000256" key="11">
    <source>
        <dbReference type="SAM" id="MobiDB-lite"/>
    </source>
</evidence>
<dbReference type="InterPro" id="IPR001764">
    <property type="entry name" value="Glyco_hydro_3_N"/>
</dbReference>
<dbReference type="InterPro" id="IPR013783">
    <property type="entry name" value="Ig-like_fold"/>
</dbReference>
<evidence type="ECO:0000256" key="3">
    <source>
        <dbReference type="ARBA" id="ARBA00005336"/>
    </source>
</evidence>
<keyword evidence="6" id="KW-0539">Nucleus</keyword>
<evidence type="ECO:0000259" key="13">
    <source>
        <dbReference type="PROSITE" id="PS51820"/>
    </source>
</evidence>
<feature type="domain" description="Zn(2)-C6 fungal-type" evidence="12">
    <location>
        <begin position="12"/>
        <end position="42"/>
    </location>
</feature>
<dbReference type="SUPFAM" id="SSF51445">
    <property type="entry name" value="(Trans)glycosidases"/>
    <property type="match status" value="1"/>
</dbReference>
<gene>
    <name evidence="14" type="ORF">CCHR01_16102</name>
</gene>
<dbReference type="InterPro" id="IPR001138">
    <property type="entry name" value="Zn2Cys6_DnaBD"/>
</dbReference>
<comment type="catalytic activity">
    <reaction evidence="1 10">
        <text>Hydrolysis of terminal, non-reducing beta-D-glucosyl residues with release of beta-D-glucose.</text>
        <dbReference type="EC" id="3.2.1.21"/>
    </reaction>
</comment>
<sequence>MPVRRGLGVKRGCELCRTAHSKCDRKKPRCGRCKRLNRDCARGPAYRFLSDTRDPEEEAASALEFPPEQIWVEMPSEVEFVLDATDDDCSITSRLDIDETMASTVMTEPSSNSSPDSHAITPHDTTSRSTTPRGVAPTVPHLTITHATSPSVTSPRVSGSYLGGEDSATPIDNGCDRQSNFEQRGGVSDSTPYDLRQDIATTRSRYTLSALYRDPQMSQASNAWNLSNSDEPTLIRYFVTDLSRFFDYCDPERSFSTTVVQRAVGCPTLLLAILATSSRHLSLTTGYDSYIGDRYHRECLFLLIPMLDDRRTLLHESICAATVILRLYEELYVPLLGQDTRSHFLGIHLFVLAQEYQTSGIRRAAFLVALRQALRQEINVAFSTRKPTQLLTKCLGFRSVAELKNDWDWTIYIIVLCAELLNHCYCSPRDESAQSWTELSARAEDWLEKKPISFEPLQCRERNESDRVFPDIWFLNDCHVAGHIYYLMCHILLTAYSPLYPRVGPERVKAMKLTDDIIRDDVGKICGIALSNTHTRPALFKAYTVIMLYPIEFIRVPLSTSPSSTPRYPVLVHPEFAMATDHNPLDVEGLISQLTLEEKIDLLAGQGSFRTTGLPHRGIPALITSDGPHGIRGRRAFHRNPSPMLPSATGMGATFNKELLHKVGNLLGEEARARGVHVLLAPTICLQRSPLFGRGFEAFAEDPYLSGILGAAYINGVQERGVATSVKHYAAHDQSDNSIEDNVCMTQRTLREVHMMPFQLVMRDSDPWTFMTSYNKINGIHVSEDPLLMKQILRDEWGFKGLVMSDWFGTYSTSEAINAGLDLEMPGPTQWRGKCLSLAVNSRKVMRTTVDQCVRNVLNLTNKVMDTKPEGYFSASNTPEQQALIRKLVSESIVLLKNDRGVLPIKGSEKKKIALIGDHVKNPALSGGGSAEVEPNYSVTPYDAIIEEAGKENVAYALGCHSFRFSPLLKNLKPLNAEGFGWSIEVFGENPDENPNAEVLLSATAEKELIDVPESFHATLPKKFYARARAVYTPEITGPFRFGFSTSGKGKVRLDGKEVIDLWTEQPPKTGPTPCFNRLSMEKFCDTTLTEGKAINIEVVQVNEDLAGGVGTALTLAGRVGGFEIIDEDLAIKEAADLAKSVDVPIVVTGLSSDFEYEGADRKHLRLPGRVDDLIQAVLAANPNAIIVTQSGCPIEMPWESQAATLVHAWFGGQETGHGLADILFGKANPSGRLSQTFPKSVKHTPAYLNFSKTDYDIVYGEGVFIGHRYYEVVDRDPLFYFGHGLSYSKFEYSKVQVPSTFEPSAGHKMTISVDVTNKSPYDGDEVVQVYIHDPESTLQRPVRELKAFTKVHLAANETKTVELVLDKYSLSYWSQERSKWLAEAGEYVVIVASSSNPKDEIQRASFHLPKTFFWEGV</sequence>
<dbReference type="EMBL" id="JAQOWY010000493">
    <property type="protein sequence ID" value="KAK1841279.1"/>
    <property type="molecule type" value="Genomic_DNA"/>
</dbReference>
<dbReference type="PRINTS" id="PR00133">
    <property type="entry name" value="GLHYDRLASE3"/>
</dbReference>
<dbReference type="InterPro" id="IPR019800">
    <property type="entry name" value="Glyco_hydro_3_AS"/>
</dbReference>
<dbReference type="InterPro" id="IPR026891">
    <property type="entry name" value="Fn3-like"/>
</dbReference>
<dbReference type="Proteomes" id="UP001243330">
    <property type="component" value="Unassembled WGS sequence"/>
</dbReference>
<keyword evidence="5" id="KW-0325">Glycoprotein</keyword>
<evidence type="ECO:0000256" key="8">
    <source>
        <dbReference type="ARBA" id="ARBA00023295"/>
    </source>
</evidence>
<organism evidence="14 15">
    <name type="scientific">Colletotrichum chrysophilum</name>
    <dbReference type="NCBI Taxonomy" id="1836956"/>
    <lineage>
        <taxon>Eukaryota</taxon>
        <taxon>Fungi</taxon>
        <taxon>Dikarya</taxon>
        <taxon>Ascomycota</taxon>
        <taxon>Pezizomycotina</taxon>
        <taxon>Sordariomycetes</taxon>
        <taxon>Hypocreomycetidae</taxon>
        <taxon>Glomerellales</taxon>
        <taxon>Glomerellaceae</taxon>
        <taxon>Colletotrichum</taxon>
        <taxon>Colletotrichum gloeosporioides species complex</taxon>
    </lineage>
</organism>
<feature type="compositionally biased region" description="Polar residues" evidence="11">
    <location>
        <begin position="105"/>
        <end position="116"/>
    </location>
</feature>
<dbReference type="InterPro" id="IPR017853">
    <property type="entry name" value="GH"/>
</dbReference>
<evidence type="ECO:0000256" key="6">
    <source>
        <dbReference type="ARBA" id="ARBA00023242"/>
    </source>
</evidence>
<dbReference type="Gene3D" id="3.40.50.1700">
    <property type="entry name" value="Glycoside hydrolase family 3 C-terminal domain"/>
    <property type="match status" value="1"/>
</dbReference>
<keyword evidence="8 10" id="KW-0326">Glycosidase</keyword>
<dbReference type="GO" id="GO:0000981">
    <property type="term" value="F:DNA-binding transcription factor activity, RNA polymerase II-specific"/>
    <property type="evidence" value="ECO:0007669"/>
    <property type="project" value="InterPro"/>
</dbReference>
<comment type="similarity">
    <text evidence="3 10">Belongs to the glycosyl hydrolase 3 family.</text>
</comment>
<feature type="domain" description="PA14" evidence="13">
    <location>
        <begin position="977"/>
        <end position="1130"/>
    </location>
</feature>
<dbReference type="Gene3D" id="2.60.120.260">
    <property type="entry name" value="Galactose-binding domain-like"/>
    <property type="match status" value="1"/>
</dbReference>
<dbReference type="InterPro" id="IPR011658">
    <property type="entry name" value="PA14_dom"/>
</dbReference>
<evidence type="ECO:0000259" key="12">
    <source>
        <dbReference type="PROSITE" id="PS50048"/>
    </source>
</evidence>
<dbReference type="SUPFAM" id="SSF57701">
    <property type="entry name" value="Zn2/Cys6 DNA-binding domain"/>
    <property type="match status" value="1"/>
</dbReference>
<accession>A0AAD9A972</accession>
<dbReference type="PANTHER" id="PTHR42715:SF27">
    <property type="entry name" value="BETA-GLUCOSIDASE-RELATED"/>
    <property type="match status" value="1"/>
</dbReference>
<dbReference type="Gene3D" id="4.10.240.10">
    <property type="entry name" value="Zn(2)-C6 fungal-type DNA-binding domain"/>
    <property type="match status" value="1"/>
</dbReference>
<dbReference type="GO" id="GO:0008422">
    <property type="term" value="F:beta-glucosidase activity"/>
    <property type="evidence" value="ECO:0007669"/>
    <property type="project" value="UniProtKB-EC"/>
</dbReference>
<dbReference type="SMART" id="SM00066">
    <property type="entry name" value="GAL4"/>
    <property type="match status" value="1"/>
</dbReference>
<dbReference type="FunFam" id="2.60.40.10:FF:000495">
    <property type="entry name" value="Periplasmic beta-glucosidase"/>
    <property type="match status" value="1"/>
</dbReference>
<comment type="caution">
    <text evidence="14">The sequence shown here is derived from an EMBL/GenBank/DDBJ whole genome shotgun (WGS) entry which is preliminary data.</text>
</comment>
<dbReference type="InterPro" id="IPR036962">
    <property type="entry name" value="Glyco_hydro_3_N_sf"/>
</dbReference>
<dbReference type="PROSITE" id="PS51820">
    <property type="entry name" value="PA14"/>
    <property type="match status" value="1"/>
</dbReference>
<evidence type="ECO:0000256" key="9">
    <source>
        <dbReference type="ARBA" id="ARBA00023326"/>
    </source>
</evidence>
<proteinExistence type="inferred from homology"/>
<evidence type="ECO:0000256" key="10">
    <source>
        <dbReference type="RuleBase" id="RU361161"/>
    </source>
</evidence>
<reference evidence="14" key="1">
    <citation type="submission" date="2023-01" db="EMBL/GenBank/DDBJ databases">
        <title>Colletotrichum chrysophilum M932 genome sequence.</title>
        <authorList>
            <person name="Baroncelli R."/>
        </authorList>
    </citation>
    <scope>NUCLEOTIDE SEQUENCE</scope>
    <source>
        <strain evidence="14">M932</strain>
    </source>
</reference>
<dbReference type="InterPro" id="IPR037524">
    <property type="entry name" value="PA14/GLEYA"/>
</dbReference>
<dbReference type="GO" id="GO:0009251">
    <property type="term" value="P:glucan catabolic process"/>
    <property type="evidence" value="ECO:0007669"/>
    <property type="project" value="TreeGrafter"/>
</dbReference>
<dbReference type="Pfam" id="PF14310">
    <property type="entry name" value="Fn3-like"/>
    <property type="match status" value="1"/>
</dbReference>
<evidence type="ECO:0000256" key="7">
    <source>
        <dbReference type="ARBA" id="ARBA00023277"/>
    </source>
</evidence>
<dbReference type="PANTHER" id="PTHR42715">
    <property type="entry name" value="BETA-GLUCOSIDASE"/>
    <property type="match status" value="1"/>
</dbReference>
<dbReference type="InterPro" id="IPR036881">
    <property type="entry name" value="Glyco_hydro_3_C_sf"/>
</dbReference>
<dbReference type="Gene3D" id="3.20.20.300">
    <property type="entry name" value="Glycoside hydrolase, family 3, N-terminal domain"/>
    <property type="match status" value="1"/>
</dbReference>
<dbReference type="PROSITE" id="PS50048">
    <property type="entry name" value="ZN2_CY6_FUNGAL_2"/>
    <property type="match status" value="1"/>
</dbReference>
<keyword evidence="7 10" id="KW-0119">Carbohydrate metabolism</keyword>
<dbReference type="Pfam" id="PF01915">
    <property type="entry name" value="Glyco_hydro_3_C"/>
    <property type="match status" value="1"/>
</dbReference>
<dbReference type="PROSITE" id="PS00775">
    <property type="entry name" value="GLYCOSYL_HYDROL_F3"/>
    <property type="match status" value="1"/>
</dbReference>
<dbReference type="InterPro" id="IPR036864">
    <property type="entry name" value="Zn2-C6_fun-type_DNA-bd_sf"/>
</dbReference>
<dbReference type="Pfam" id="PF00933">
    <property type="entry name" value="Glyco_hydro_3"/>
    <property type="match status" value="1"/>
</dbReference>
<evidence type="ECO:0000256" key="5">
    <source>
        <dbReference type="ARBA" id="ARBA00023180"/>
    </source>
</evidence>